<feature type="chain" id="PRO_5021977479" description="Glycosyl hydrolase family 32 N-terminal domain-containing protein" evidence="1">
    <location>
        <begin position="19"/>
        <end position="388"/>
    </location>
</feature>
<dbReference type="Proteomes" id="UP000321258">
    <property type="component" value="Unassembled WGS sequence"/>
</dbReference>
<dbReference type="Gene3D" id="2.115.10.20">
    <property type="entry name" value="Glycosyl hydrolase domain, family 43"/>
    <property type="match status" value="1"/>
</dbReference>
<dbReference type="EMBL" id="BJZT01000043">
    <property type="protein sequence ID" value="GEP01461.1"/>
    <property type="molecule type" value="Genomic_DNA"/>
</dbReference>
<organism evidence="2 3">
    <name type="scientific">Methylobacterium haplocladii</name>
    <dbReference type="NCBI Taxonomy" id="1176176"/>
    <lineage>
        <taxon>Bacteria</taxon>
        <taxon>Pseudomonadati</taxon>
        <taxon>Pseudomonadota</taxon>
        <taxon>Alphaproteobacteria</taxon>
        <taxon>Hyphomicrobiales</taxon>
        <taxon>Methylobacteriaceae</taxon>
        <taxon>Methylobacterium</taxon>
    </lineage>
</organism>
<evidence type="ECO:0000313" key="3">
    <source>
        <dbReference type="Proteomes" id="UP000321258"/>
    </source>
</evidence>
<dbReference type="OrthoDB" id="7042075at2"/>
<evidence type="ECO:0000313" key="2">
    <source>
        <dbReference type="EMBL" id="GEP01461.1"/>
    </source>
</evidence>
<keyword evidence="3" id="KW-1185">Reference proteome</keyword>
<sequence>MIPRVCLTLLALAGPVHAAGDPPLSALTLVGPPIPVFVASRDACDGADVPDAPARAFRDATGAVALYGMHYRNRALRGPDLDHLKIDCRIVLDSGERPDPAAYDDRSWITATWTEDGKTVAALLHHEYQANEHPGRCRSKVYMECWYNTVLGASSTDGGLTFTRKAPPVVVAGAPFRQEIDQGRHRGFFNPSNIFADGRYRYFFASTTGWNQPSSSQEHGVCLFRTETPADPSGWRAWTGTAFKAAFPDPYRTARTGTDTCKPIAPFPAPVGSVVRHRTSGAFIAVFMAKAGDRFPQSGFYWTTSRDLLTWDEPRLLLAGATLYDDPCQAAGGLIAYPALLDPAAQGRNFDNIGDTAALFYATLVTKGCEITSDRDLVRRAAAIKVWP</sequence>
<dbReference type="SUPFAM" id="SSF75005">
    <property type="entry name" value="Arabinanase/levansucrase/invertase"/>
    <property type="match status" value="1"/>
</dbReference>
<dbReference type="InterPro" id="IPR023296">
    <property type="entry name" value="Glyco_hydro_beta-prop_sf"/>
</dbReference>
<keyword evidence="1" id="KW-0732">Signal</keyword>
<gene>
    <name evidence="2" type="ORF">MHA02_38480</name>
</gene>
<accession>A0A512IUT6</accession>
<proteinExistence type="predicted"/>
<dbReference type="RefSeq" id="WP_147081787.1">
    <property type="nucleotide sequence ID" value="NZ_BJZT01000043.1"/>
</dbReference>
<reference evidence="2 3" key="1">
    <citation type="submission" date="2019-07" db="EMBL/GenBank/DDBJ databases">
        <title>Whole genome shotgun sequence of Methylobacterium haplocladii NBRC 107714.</title>
        <authorList>
            <person name="Hosoyama A."/>
            <person name="Uohara A."/>
            <person name="Ohji S."/>
            <person name="Ichikawa N."/>
        </authorList>
    </citation>
    <scope>NUCLEOTIDE SEQUENCE [LARGE SCALE GENOMIC DNA]</scope>
    <source>
        <strain evidence="2 3">NBRC 107714</strain>
    </source>
</reference>
<name>A0A512IUT6_9HYPH</name>
<feature type="signal peptide" evidence="1">
    <location>
        <begin position="1"/>
        <end position="18"/>
    </location>
</feature>
<evidence type="ECO:0008006" key="4">
    <source>
        <dbReference type="Google" id="ProtNLM"/>
    </source>
</evidence>
<protein>
    <recommendedName>
        <fullName evidence="4">Glycosyl hydrolase family 32 N-terminal domain-containing protein</fullName>
    </recommendedName>
</protein>
<evidence type="ECO:0000256" key="1">
    <source>
        <dbReference type="SAM" id="SignalP"/>
    </source>
</evidence>
<dbReference type="AlphaFoldDB" id="A0A512IUT6"/>
<comment type="caution">
    <text evidence="2">The sequence shown here is derived from an EMBL/GenBank/DDBJ whole genome shotgun (WGS) entry which is preliminary data.</text>
</comment>